<keyword evidence="8" id="KW-0418">Kinase</keyword>
<evidence type="ECO:0000313" key="18">
    <source>
        <dbReference type="Proteomes" id="UP000187203"/>
    </source>
</evidence>
<dbReference type="Proteomes" id="UP000187203">
    <property type="component" value="Unassembled WGS sequence"/>
</dbReference>
<sequence>MVGGFISIDCGVDVDYHNSQTDIYYKSDKDFIDTGKNRDVIPKYGGHVWREYNNLRSFPEGKRNCYTLKPEQGKNNYYFIRASFLYGNYDGKDQVPEFDLYMGVNYWTTVRLSSVSQMLLHDLVYFFSADTDYLCLVNTGSGIPFISALELRPSDNSLFNTTNHIALNHWAKDLTAAIDSYRYKDDAYDNIWLSYNIPDSVAINTSLDIDTRASTYGLPVGVLTTASRSLNVSYSLRFSFSYNSAASTSQYFTVIHFAEIAEDARNKLTQFNISFNDIENTKQTVTLEYLKALSLRFQNLTTDGDFSLTLVATPESDLPPILNALDIYQVLQFPNSPTHQSDVAAIMAIKRLYNVNKVDWQGDPCLPKEHTWIGIGCSFNTTPRIISLNMSGSNLTGEIPSSFSDLKALEFLDLSNNELSGQVPEVLGQLPNLKVLNLSGNKFTGSIPQSLKNKSNNGSLVLSFTDHPDLCQMDSCRHKGKRLTVPVLASIATSAFVLILSILLIVYCMIRRRRKEEPLTRSRVGSFKSKNRPFTYSQIVRITGNFTTIVGEGGFGKVYLGTLTDNTPVAVKLLSQSSNQGCKEFRSEAQLLTIVHHRNLLSLIGYCDEKGNMALIYEYMENGNLRQHLSGLEYLHNGCKPPIVHRDLKSSNILLTENKQAKISDFGLSRIFTTETATHISTRPAGTFGYLDPEYHVSGKLNKKSDVYSFGMILFELITGQPAVIRFQEERIHILEWMRPKVEEADIGSIVDPRLQGEFDVNAAWKFVEIAMSCAQSASTERPDMNFVLTELKECMAIEMAHGRTQRMQSDMATSGNPLQMSVLNMDDSDMVPMPR</sequence>
<dbReference type="PRINTS" id="PR00019">
    <property type="entry name" value="LEURICHRPT"/>
</dbReference>
<evidence type="ECO:0000313" key="17">
    <source>
        <dbReference type="EMBL" id="OMO66488.1"/>
    </source>
</evidence>
<keyword evidence="12" id="KW-0675">Receptor</keyword>
<dbReference type="PROSITE" id="PS51450">
    <property type="entry name" value="LRR"/>
    <property type="match status" value="1"/>
</dbReference>
<dbReference type="GO" id="GO:0016020">
    <property type="term" value="C:membrane"/>
    <property type="evidence" value="ECO:0007669"/>
    <property type="project" value="UniProtKB-SubCell"/>
</dbReference>
<keyword evidence="10 15" id="KW-1133">Transmembrane helix</keyword>
<dbReference type="PANTHER" id="PTHR45631:SF212">
    <property type="entry name" value="PROTEIN KINASE DOMAIN-CONTAINING PROTEIN"/>
    <property type="match status" value="1"/>
</dbReference>
<keyword evidence="3" id="KW-0808">Transferase</keyword>
<dbReference type="InterPro" id="IPR032675">
    <property type="entry name" value="LRR_dom_sf"/>
</dbReference>
<dbReference type="SUPFAM" id="SSF56112">
    <property type="entry name" value="Protein kinase-like (PK-like)"/>
    <property type="match status" value="1"/>
</dbReference>
<dbReference type="GO" id="GO:0005524">
    <property type="term" value="F:ATP binding"/>
    <property type="evidence" value="ECO:0007669"/>
    <property type="project" value="UniProtKB-UniRule"/>
</dbReference>
<keyword evidence="7 13" id="KW-0547">Nucleotide-binding</keyword>
<dbReference type="Pfam" id="PF00069">
    <property type="entry name" value="Pkinase"/>
    <property type="match status" value="1"/>
</dbReference>
<evidence type="ECO:0000256" key="10">
    <source>
        <dbReference type="ARBA" id="ARBA00022989"/>
    </source>
</evidence>
<feature type="compositionally biased region" description="Polar residues" evidence="14">
    <location>
        <begin position="811"/>
        <end position="823"/>
    </location>
</feature>
<feature type="region of interest" description="Disordered" evidence="14">
    <location>
        <begin position="811"/>
        <end position="836"/>
    </location>
</feature>
<keyword evidence="11 15" id="KW-0472">Membrane</keyword>
<dbReference type="InterPro" id="IPR017441">
    <property type="entry name" value="Protein_kinase_ATP_BS"/>
</dbReference>
<evidence type="ECO:0000256" key="7">
    <source>
        <dbReference type="ARBA" id="ARBA00022741"/>
    </source>
</evidence>
<dbReference type="GO" id="GO:0004672">
    <property type="term" value="F:protein kinase activity"/>
    <property type="evidence" value="ECO:0007669"/>
    <property type="project" value="InterPro"/>
</dbReference>
<accession>A0A1R3H802</accession>
<dbReference type="PROSITE" id="PS00107">
    <property type="entry name" value="PROTEIN_KINASE_ATP"/>
    <property type="match status" value="1"/>
</dbReference>
<dbReference type="OrthoDB" id="2017114at2759"/>
<evidence type="ECO:0000256" key="4">
    <source>
        <dbReference type="ARBA" id="ARBA00022692"/>
    </source>
</evidence>
<feature type="domain" description="Protein kinase" evidence="16">
    <location>
        <begin position="544"/>
        <end position="796"/>
    </location>
</feature>
<feature type="transmembrane region" description="Helical" evidence="15">
    <location>
        <begin position="487"/>
        <end position="510"/>
    </location>
</feature>
<dbReference type="PROSITE" id="PS00108">
    <property type="entry name" value="PROTEIN_KINASE_ST"/>
    <property type="match status" value="1"/>
</dbReference>
<dbReference type="SMART" id="SM00220">
    <property type="entry name" value="S_TKc"/>
    <property type="match status" value="1"/>
</dbReference>
<reference evidence="18" key="1">
    <citation type="submission" date="2013-09" db="EMBL/GenBank/DDBJ databases">
        <title>Corchorus olitorius genome sequencing.</title>
        <authorList>
            <person name="Alam M."/>
            <person name="Haque M.S."/>
            <person name="Islam M.S."/>
            <person name="Emdad E.M."/>
            <person name="Islam M.M."/>
            <person name="Ahmed B."/>
            <person name="Halim A."/>
            <person name="Hossen Q.M.M."/>
            <person name="Hossain M.Z."/>
            <person name="Ahmed R."/>
            <person name="Khan M.M."/>
            <person name="Islam R."/>
            <person name="Rashid M.M."/>
            <person name="Khan S.A."/>
            <person name="Rahman M.S."/>
            <person name="Alam M."/>
            <person name="Yahiya A.S."/>
            <person name="Khan M.S."/>
            <person name="Azam M.S."/>
            <person name="Haque T."/>
            <person name="Lashkar M.Z.H."/>
            <person name="Akhand A.I."/>
            <person name="Morshed G."/>
            <person name="Roy S."/>
            <person name="Uddin K.S."/>
            <person name="Rabeya T."/>
            <person name="Hossain A.S."/>
            <person name="Chowdhury A."/>
            <person name="Snigdha A.R."/>
            <person name="Mortoza M.S."/>
            <person name="Matin S.A."/>
            <person name="Hoque S.M.E."/>
            <person name="Islam M.K."/>
            <person name="Roy D.K."/>
            <person name="Haider R."/>
            <person name="Moosa M.M."/>
            <person name="Elias S.M."/>
            <person name="Hasan A.M."/>
            <person name="Jahan S."/>
            <person name="Shafiuddin M."/>
            <person name="Mahmood N."/>
            <person name="Shommy N.S."/>
        </authorList>
    </citation>
    <scope>NUCLEOTIDE SEQUENCE [LARGE SCALE GENOMIC DNA]</scope>
    <source>
        <strain evidence="18">cv. O-4</strain>
    </source>
</reference>
<keyword evidence="9 13" id="KW-0067">ATP-binding</keyword>
<keyword evidence="18" id="KW-1185">Reference proteome</keyword>
<dbReference type="Gene3D" id="3.30.200.20">
    <property type="entry name" value="Phosphorylase Kinase, domain 1"/>
    <property type="match status" value="1"/>
</dbReference>
<keyword evidence="4 15" id="KW-0812">Transmembrane</keyword>
<dbReference type="Gene3D" id="1.10.510.10">
    <property type="entry name" value="Transferase(Phosphotransferase) domain 1"/>
    <property type="match status" value="1"/>
</dbReference>
<dbReference type="InterPro" id="IPR000719">
    <property type="entry name" value="Prot_kinase_dom"/>
</dbReference>
<dbReference type="PROSITE" id="PS50011">
    <property type="entry name" value="PROTEIN_KINASE_DOM"/>
    <property type="match status" value="1"/>
</dbReference>
<evidence type="ECO:0000256" key="13">
    <source>
        <dbReference type="PROSITE-ProRule" id="PRU10141"/>
    </source>
</evidence>
<evidence type="ECO:0000256" key="2">
    <source>
        <dbReference type="ARBA" id="ARBA00022614"/>
    </source>
</evidence>
<evidence type="ECO:0000256" key="1">
    <source>
        <dbReference type="ARBA" id="ARBA00004167"/>
    </source>
</evidence>
<evidence type="ECO:0000256" key="5">
    <source>
        <dbReference type="ARBA" id="ARBA00022729"/>
    </source>
</evidence>
<comment type="caution">
    <text evidence="17">The sequence shown here is derived from an EMBL/GenBank/DDBJ whole genome shotgun (WGS) entry which is preliminary data.</text>
</comment>
<dbReference type="SUPFAM" id="SSF52058">
    <property type="entry name" value="L domain-like"/>
    <property type="match status" value="1"/>
</dbReference>
<evidence type="ECO:0000256" key="11">
    <source>
        <dbReference type="ARBA" id="ARBA00023136"/>
    </source>
</evidence>
<dbReference type="InterPro" id="IPR001611">
    <property type="entry name" value="Leu-rich_rpt"/>
</dbReference>
<protein>
    <recommendedName>
        <fullName evidence="16">Protein kinase domain-containing protein</fullName>
    </recommendedName>
</protein>
<dbReference type="Gene3D" id="3.80.10.10">
    <property type="entry name" value="Ribonuclease Inhibitor"/>
    <property type="match status" value="1"/>
</dbReference>
<dbReference type="InterPro" id="IPR008271">
    <property type="entry name" value="Ser/Thr_kinase_AS"/>
</dbReference>
<dbReference type="EMBL" id="AWUE01020749">
    <property type="protein sequence ID" value="OMO66488.1"/>
    <property type="molecule type" value="Genomic_DNA"/>
</dbReference>
<evidence type="ECO:0000256" key="9">
    <source>
        <dbReference type="ARBA" id="ARBA00022840"/>
    </source>
</evidence>
<keyword evidence="2" id="KW-0433">Leucine-rich repeat</keyword>
<comment type="subcellular location">
    <subcellularLocation>
        <location evidence="1">Membrane</location>
        <topology evidence="1">Single-pass membrane protein</topology>
    </subcellularLocation>
</comment>
<evidence type="ECO:0000259" key="16">
    <source>
        <dbReference type="PROSITE" id="PS50011"/>
    </source>
</evidence>
<evidence type="ECO:0000256" key="8">
    <source>
        <dbReference type="ARBA" id="ARBA00022777"/>
    </source>
</evidence>
<dbReference type="STRING" id="93759.A0A1R3H802"/>
<dbReference type="InterPro" id="IPR011009">
    <property type="entry name" value="Kinase-like_dom_sf"/>
</dbReference>
<evidence type="ECO:0000256" key="12">
    <source>
        <dbReference type="ARBA" id="ARBA00023170"/>
    </source>
</evidence>
<proteinExistence type="predicted"/>
<dbReference type="FunFam" id="3.80.10.10:FF:000129">
    <property type="entry name" value="Leucine-rich repeat receptor-like kinase"/>
    <property type="match status" value="1"/>
</dbReference>
<dbReference type="Pfam" id="PF12819">
    <property type="entry name" value="Malectin_like"/>
    <property type="match status" value="1"/>
</dbReference>
<evidence type="ECO:0000256" key="15">
    <source>
        <dbReference type="SAM" id="Phobius"/>
    </source>
</evidence>
<feature type="binding site" evidence="13">
    <location>
        <position position="572"/>
    </location>
    <ligand>
        <name>ATP</name>
        <dbReference type="ChEBI" id="CHEBI:30616"/>
    </ligand>
</feature>
<dbReference type="PANTHER" id="PTHR45631">
    <property type="entry name" value="OS07G0107800 PROTEIN-RELATED"/>
    <property type="match status" value="1"/>
</dbReference>
<gene>
    <name evidence="17" type="ORF">COLO4_30542</name>
</gene>
<dbReference type="InterPro" id="IPR024788">
    <property type="entry name" value="Malectin-like_Carb-bd_dom"/>
</dbReference>
<evidence type="ECO:0000256" key="3">
    <source>
        <dbReference type="ARBA" id="ARBA00022679"/>
    </source>
</evidence>
<name>A0A1R3H802_9ROSI</name>
<organism evidence="17 18">
    <name type="scientific">Corchorus olitorius</name>
    <dbReference type="NCBI Taxonomy" id="93759"/>
    <lineage>
        <taxon>Eukaryota</taxon>
        <taxon>Viridiplantae</taxon>
        <taxon>Streptophyta</taxon>
        <taxon>Embryophyta</taxon>
        <taxon>Tracheophyta</taxon>
        <taxon>Spermatophyta</taxon>
        <taxon>Magnoliopsida</taxon>
        <taxon>eudicotyledons</taxon>
        <taxon>Gunneridae</taxon>
        <taxon>Pentapetalae</taxon>
        <taxon>rosids</taxon>
        <taxon>malvids</taxon>
        <taxon>Malvales</taxon>
        <taxon>Malvaceae</taxon>
        <taxon>Grewioideae</taxon>
        <taxon>Apeibeae</taxon>
        <taxon>Corchorus</taxon>
    </lineage>
</organism>
<evidence type="ECO:0000256" key="6">
    <source>
        <dbReference type="ARBA" id="ARBA00022737"/>
    </source>
</evidence>
<keyword evidence="5" id="KW-0732">Signal</keyword>
<dbReference type="AlphaFoldDB" id="A0A1R3H802"/>
<dbReference type="Pfam" id="PF13855">
    <property type="entry name" value="LRR_8"/>
    <property type="match status" value="1"/>
</dbReference>
<dbReference type="FunFam" id="3.30.200.20:FF:000394">
    <property type="entry name" value="Leucine-rich repeat receptor-like protein kinase"/>
    <property type="match status" value="1"/>
</dbReference>
<evidence type="ECO:0000256" key="14">
    <source>
        <dbReference type="SAM" id="MobiDB-lite"/>
    </source>
</evidence>
<keyword evidence="6" id="KW-0677">Repeat</keyword>